<dbReference type="SUPFAM" id="SSF49401">
    <property type="entry name" value="Bacterial adhesins"/>
    <property type="match status" value="1"/>
</dbReference>
<evidence type="ECO:0000256" key="1">
    <source>
        <dbReference type="SAM" id="SignalP"/>
    </source>
</evidence>
<dbReference type="GO" id="GO:0009289">
    <property type="term" value="C:pilus"/>
    <property type="evidence" value="ECO:0007669"/>
    <property type="project" value="InterPro"/>
</dbReference>
<organism evidence="2 3">
    <name type="scientific">Proteus myxofaciens ATCC 19692</name>
    <dbReference type="NCBI Taxonomy" id="1354337"/>
    <lineage>
        <taxon>Bacteria</taxon>
        <taxon>Pseudomonadati</taxon>
        <taxon>Pseudomonadota</taxon>
        <taxon>Gammaproteobacteria</taxon>
        <taxon>Enterobacterales</taxon>
        <taxon>Morganellaceae</taxon>
        <taxon>Proteus</taxon>
    </lineage>
</organism>
<evidence type="ECO:0000313" key="3">
    <source>
        <dbReference type="Proteomes" id="UP000094023"/>
    </source>
</evidence>
<reference evidence="2 3" key="1">
    <citation type="submission" date="2016-04" db="EMBL/GenBank/DDBJ databases">
        <title>ATOL: Assembling a taxonomically balanced genome-scale reconstruction of the evolutionary history of the Enterobacteriaceae.</title>
        <authorList>
            <person name="Plunkett G.III."/>
            <person name="Neeno-Eckwall E.C."/>
            <person name="Glasner J.D."/>
            <person name="Perna N.T."/>
        </authorList>
    </citation>
    <scope>NUCLEOTIDE SEQUENCE [LARGE SCALE GENOMIC DNA]</scope>
    <source>
        <strain evidence="2 3">ATCC 19692</strain>
    </source>
</reference>
<dbReference type="PATRIC" id="fig|1354337.4.peg.1063"/>
<evidence type="ECO:0000313" key="2">
    <source>
        <dbReference type="EMBL" id="OAT34729.1"/>
    </source>
</evidence>
<dbReference type="InterPro" id="IPR050263">
    <property type="entry name" value="Bact_Fimbrial_Adh_Pro"/>
</dbReference>
<dbReference type="PANTHER" id="PTHR33420:SF10">
    <property type="entry name" value="FIMBRIAE MAJOR SUBUNIT"/>
    <property type="match status" value="1"/>
</dbReference>
<dbReference type="InterPro" id="IPR008966">
    <property type="entry name" value="Adhesion_dom_sf"/>
</dbReference>
<comment type="caution">
    <text evidence="2">The sequence shown here is derived from an EMBL/GenBank/DDBJ whole genome shotgun (WGS) entry which is preliminary data.</text>
</comment>
<dbReference type="GO" id="GO:0043709">
    <property type="term" value="P:cell adhesion involved in single-species biofilm formation"/>
    <property type="evidence" value="ECO:0007669"/>
    <property type="project" value="TreeGrafter"/>
</dbReference>
<dbReference type="EMBL" id="LXEN01000042">
    <property type="protein sequence ID" value="OAT34729.1"/>
    <property type="molecule type" value="Genomic_DNA"/>
</dbReference>
<dbReference type="Proteomes" id="UP000094023">
    <property type="component" value="Unassembled WGS sequence"/>
</dbReference>
<dbReference type="Gene3D" id="2.60.40.1090">
    <property type="entry name" value="Fimbrial-type adhesion domain"/>
    <property type="match status" value="1"/>
</dbReference>
<keyword evidence="3" id="KW-1185">Reference proteome</keyword>
<keyword evidence="1" id="KW-0732">Signal</keyword>
<dbReference type="RefSeq" id="WP_066748137.1">
    <property type="nucleotide sequence ID" value="NZ_LXEN01000042.1"/>
</dbReference>
<sequence>MTFKKIALTTALFAAVSGMSVNANADASSEVTLQGIITNTTCTVTVNGGKSVLNLGVQKASDFVANTKLGDIEMPVTLSNCSADDGETGQLIIQGLTSVKNNDKNLFVSDDNNSVGFMITPEGSTTAIKNGEGAQLAVAQGETGATYNFKVGMASTTAAPATGSYSAPILVAYIVQ</sequence>
<dbReference type="InterPro" id="IPR036937">
    <property type="entry name" value="Adhesion_dom_fimbrial_sf"/>
</dbReference>
<dbReference type="OrthoDB" id="6466590at2"/>
<proteinExistence type="predicted"/>
<dbReference type="AlphaFoldDB" id="A0A198GD66"/>
<protein>
    <submittedName>
        <fullName evidence="2">Putative fimbrial-like protein</fullName>
    </submittedName>
</protein>
<feature type="signal peptide" evidence="1">
    <location>
        <begin position="1"/>
        <end position="25"/>
    </location>
</feature>
<gene>
    <name evidence="2" type="ORF">M983_1044</name>
</gene>
<accession>A0A198GD66</accession>
<name>A0A198GD66_9GAMM</name>
<feature type="chain" id="PRO_5008278924" evidence="1">
    <location>
        <begin position="26"/>
        <end position="176"/>
    </location>
</feature>
<dbReference type="PANTHER" id="PTHR33420">
    <property type="entry name" value="FIMBRIAL SUBUNIT ELFA-RELATED"/>
    <property type="match status" value="1"/>
</dbReference>